<reference evidence="2 3" key="1">
    <citation type="submission" date="2020-02" db="EMBL/GenBank/DDBJ databases">
        <title>Full genome sequence of Nocardioides sp. R-3366.</title>
        <authorList>
            <person name="Im W.-T."/>
        </authorList>
    </citation>
    <scope>NUCLEOTIDE SEQUENCE [LARGE SCALE GENOMIC DNA]</scope>
    <source>
        <strain evidence="2 3">R-3366</strain>
    </source>
</reference>
<dbReference type="RefSeq" id="WP_165230598.1">
    <property type="nucleotide sequence ID" value="NZ_CP049257.1"/>
</dbReference>
<gene>
    <name evidence="2" type="ORF">G5V58_07570</name>
</gene>
<evidence type="ECO:0000256" key="1">
    <source>
        <dbReference type="SAM" id="MobiDB-lite"/>
    </source>
</evidence>
<feature type="region of interest" description="Disordered" evidence="1">
    <location>
        <begin position="26"/>
        <end position="48"/>
    </location>
</feature>
<accession>A0A6G6WC27</accession>
<dbReference type="KEGG" id="nano:G5V58_07570"/>
<dbReference type="Proteomes" id="UP000502996">
    <property type="component" value="Chromosome"/>
</dbReference>
<keyword evidence="3" id="KW-1185">Reference proteome</keyword>
<evidence type="ECO:0000313" key="3">
    <source>
        <dbReference type="Proteomes" id="UP000502996"/>
    </source>
</evidence>
<protein>
    <submittedName>
        <fullName evidence="2">Uncharacterized protein</fullName>
    </submittedName>
</protein>
<name>A0A6G6WC27_9ACTN</name>
<dbReference type="EMBL" id="CP049257">
    <property type="protein sequence ID" value="QIG42655.1"/>
    <property type="molecule type" value="Genomic_DNA"/>
</dbReference>
<proteinExistence type="predicted"/>
<dbReference type="AlphaFoldDB" id="A0A6G6WC27"/>
<evidence type="ECO:0000313" key="2">
    <source>
        <dbReference type="EMBL" id="QIG42655.1"/>
    </source>
</evidence>
<organism evidence="2 3">
    <name type="scientific">Nocardioides anomalus</name>
    <dbReference type="NCBI Taxonomy" id="2712223"/>
    <lineage>
        <taxon>Bacteria</taxon>
        <taxon>Bacillati</taxon>
        <taxon>Actinomycetota</taxon>
        <taxon>Actinomycetes</taxon>
        <taxon>Propionibacteriales</taxon>
        <taxon>Nocardioidaceae</taxon>
        <taxon>Nocardioides</taxon>
    </lineage>
</organism>
<sequence>MTFIILLLAVAAVLTAATVRLVRHDGQGSLRPPTSHFQDPDFLAPTAR</sequence>